<dbReference type="GO" id="GO:0003677">
    <property type="term" value="F:DNA binding"/>
    <property type="evidence" value="ECO:0007669"/>
    <property type="project" value="UniProtKB-KW"/>
</dbReference>
<dbReference type="SUPFAM" id="SSF52172">
    <property type="entry name" value="CheY-like"/>
    <property type="match status" value="1"/>
</dbReference>
<sequence length="59" mass="6580">MSILDVNLPDSTGWEICQEIQKKSDSAIIFITANDLEQDILKGNYVVYHLAAVSWGIGR</sequence>
<dbReference type="AlphaFoldDB" id="A0A374PD31"/>
<evidence type="ECO:0000313" key="2">
    <source>
        <dbReference type="Proteomes" id="UP000263014"/>
    </source>
</evidence>
<dbReference type="RefSeq" id="WP_117630430.1">
    <property type="nucleotide sequence ID" value="NZ_QSON01000001.1"/>
</dbReference>
<proteinExistence type="predicted"/>
<organism evidence="1 2">
    <name type="scientific">Hungatella hathewayi</name>
    <dbReference type="NCBI Taxonomy" id="154046"/>
    <lineage>
        <taxon>Bacteria</taxon>
        <taxon>Bacillati</taxon>
        <taxon>Bacillota</taxon>
        <taxon>Clostridia</taxon>
        <taxon>Lachnospirales</taxon>
        <taxon>Lachnospiraceae</taxon>
        <taxon>Hungatella</taxon>
    </lineage>
</organism>
<dbReference type="Gene3D" id="3.40.50.2300">
    <property type="match status" value="1"/>
</dbReference>
<comment type="caution">
    <text evidence="1">The sequence shown here is derived from an EMBL/GenBank/DDBJ whole genome shotgun (WGS) entry which is preliminary data.</text>
</comment>
<gene>
    <name evidence="1" type="ORF">DXD79_00525</name>
</gene>
<name>A0A374PD31_9FIRM</name>
<keyword evidence="1" id="KW-0238">DNA-binding</keyword>
<dbReference type="EMBL" id="QSON01000001">
    <property type="protein sequence ID" value="RGJ07935.1"/>
    <property type="molecule type" value="Genomic_DNA"/>
</dbReference>
<dbReference type="InterPro" id="IPR011006">
    <property type="entry name" value="CheY-like_superfamily"/>
</dbReference>
<accession>A0A374PD31</accession>
<protein>
    <submittedName>
        <fullName evidence="1">DNA-binding response regulator</fullName>
    </submittedName>
</protein>
<evidence type="ECO:0000313" key="1">
    <source>
        <dbReference type="EMBL" id="RGJ07935.1"/>
    </source>
</evidence>
<reference evidence="1 2" key="1">
    <citation type="submission" date="2018-08" db="EMBL/GenBank/DDBJ databases">
        <title>A genome reference for cultivated species of the human gut microbiota.</title>
        <authorList>
            <person name="Zou Y."/>
            <person name="Xue W."/>
            <person name="Luo G."/>
        </authorList>
    </citation>
    <scope>NUCLEOTIDE SEQUENCE [LARGE SCALE GENOMIC DNA]</scope>
    <source>
        <strain evidence="1 2">TM09-12</strain>
    </source>
</reference>
<dbReference type="Proteomes" id="UP000263014">
    <property type="component" value="Unassembled WGS sequence"/>
</dbReference>